<accession>A0A8S8ZTM6</accession>
<keyword evidence="2" id="KW-1133">Transmembrane helix</keyword>
<feature type="compositionally biased region" description="Basic and acidic residues" evidence="1">
    <location>
        <begin position="1"/>
        <end position="11"/>
    </location>
</feature>
<keyword evidence="2" id="KW-0472">Membrane</keyword>
<dbReference type="VEuPathDB" id="FungiDB:SMAC_07968"/>
<feature type="region of interest" description="Disordered" evidence="1">
    <location>
        <begin position="1"/>
        <end position="21"/>
    </location>
</feature>
<sequence>MASLIDHERNKAGLHLETTTTRLEPKTSRDTLLSDGLSPMVEKNMTLSRPSDVSTPNSARANPFETDIEAMVTNEPCIKKTTTSKEATTDCQVWPGQDHWKQKAKDAKMNRHTCNCLAQMSKRNRIIVKVMIGLLVIGVAVGVGFGVSKPLGAGIWKSESQNQR</sequence>
<dbReference type="OMA" id="ECQVWPG"/>
<organism evidence="3 4">
    <name type="scientific">Sordaria macrospora</name>
    <dbReference type="NCBI Taxonomy" id="5147"/>
    <lineage>
        <taxon>Eukaryota</taxon>
        <taxon>Fungi</taxon>
        <taxon>Dikarya</taxon>
        <taxon>Ascomycota</taxon>
        <taxon>Pezizomycotina</taxon>
        <taxon>Sordariomycetes</taxon>
        <taxon>Sordariomycetidae</taxon>
        <taxon>Sordariales</taxon>
        <taxon>Sordariaceae</taxon>
        <taxon>Sordaria</taxon>
    </lineage>
</organism>
<reference evidence="3 4" key="1">
    <citation type="submission" date="2017-07" db="EMBL/GenBank/DDBJ databases">
        <title>Genome sequence of the Sordaria macrospora wild type strain R19027.</title>
        <authorList>
            <person name="Nowrousian M."/>
            <person name="Teichert I."/>
            <person name="Kueck U."/>
        </authorList>
    </citation>
    <scope>NUCLEOTIDE SEQUENCE [LARGE SCALE GENOMIC DNA]</scope>
    <source>
        <strain evidence="3 4">R19027</strain>
        <tissue evidence="3">Mycelium</tissue>
    </source>
</reference>
<comment type="caution">
    <text evidence="3">The sequence shown here is derived from an EMBL/GenBank/DDBJ whole genome shotgun (WGS) entry which is preliminary data.</text>
</comment>
<dbReference type="EMBL" id="NMPR01000065">
    <property type="protein sequence ID" value="KAA8631951.1"/>
    <property type="molecule type" value="Genomic_DNA"/>
</dbReference>
<feature type="transmembrane region" description="Helical" evidence="2">
    <location>
        <begin position="126"/>
        <end position="147"/>
    </location>
</feature>
<dbReference type="AlphaFoldDB" id="A0A8S8ZTM6"/>
<proteinExistence type="predicted"/>
<name>A0A8S8ZTM6_SORMA</name>
<keyword evidence="2" id="KW-0812">Transmembrane</keyword>
<protein>
    <submittedName>
        <fullName evidence="3">Uncharacterized protein</fullName>
    </submittedName>
</protein>
<dbReference type="Proteomes" id="UP000433876">
    <property type="component" value="Unassembled WGS sequence"/>
</dbReference>
<evidence type="ECO:0000313" key="3">
    <source>
        <dbReference type="EMBL" id="KAA8631951.1"/>
    </source>
</evidence>
<evidence type="ECO:0000256" key="1">
    <source>
        <dbReference type="SAM" id="MobiDB-lite"/>
    </source>
</evidence>
<gene>
    <name evidence="3" type="ORF">SMACR_07968</name>
</gene>
<evidence type="ECO:0000313" key="4">
    <source>
        <dbReference type="Proteomes" id="UP000433876"/>
    </source>
</evidence>
<evidence type="ECO:0000256" key="2">
    <source>
        <dbReference type="SAM" id="Phobius"/>
    </source>
</evidence>